<gene>
    <name evidence="1" type="ORF">ENSA7_34350</name>
</gene>
<reference evidence="1 2" key="1">
    <citation type="submission" date="2018-03" db="EMBL/GenBank/DDBJ databases">
        <title>Draft Genome Sequences of the Obligatory Marine Myxobacteria Enhygromyxa salina SWB007.</title>
        <authorList>
            <person name="Poehlein A."/>
            <person name="Moghaddam J.A."/>
            <person name="Harms H."/>
            <person name="Alanjari M."/>
            <person name="Koenig G.M."/>
            <person name="Daniel R."/>
            <person name="Schaeberle T.F."/>
        </authorList>
    </citation>
    <scope>NUCLEOTIDE SEQUENCE [LARGE SCALE GENOMIC DNA]</scope>
    <source>
        <strain evidence="1 2">SWB007</strain>
    </source>
</reference>
<name>A0A2S9YP86_9BACT</name>
<dbReference type="RefSeq" id="WP_106090425.1">
    <property type="nucleotide sequence ID" value="NZ_PVNL01000064.1"/>
</dbReference>
<dbReference type="AlphaFoldDB" id="A0A2S9YP86"/>
<evidence type="ECO:0000313" key="2">
    <source>
        <dbReference type="Proteomes" id="UP000238823"/>
    </source>
</evidence>
<protein>
    <submittedName>
        <fullName evidence="1">Uncharacterized protein</fullName>
    </submittedName>
</protein>
<dbReference type="EMBL" id="PVNL01000064">
    <property type="protein sequence ID" value="PRQ06897.1"/>
    <property type="molecule type" value="Genomic_DNA"/>
</dbReference>
<dbReference type="Proteomes" id="UP000238823">
    <property type="component" value="Unassembled WGS sequence"/>
</dbReference>
<comment type="caution">
    <text evidence="1">The sequence shown here is derived from an EMBL/GenBank/DDBJ whole genome shotgun (WGS) entry which is preliminary data.</text>
</comment>
<sequence length="80" mass="8036">MIASDADHGDGYLSVDGDALLHAAWDASGSSSWMSTAPGASELAAAALAGLAAEPGVELLDAFAPDSQTFKSSAWGRKVL</sequence>
<evidence type="ECO:0000313" key="1">
    <source>
        <dbReference type="EMBL" id="PRQ06897.1"/>
    </source>
</evidence>
<organism evidence="1 2">
    <name type="scientific">Enhygromyxa salina</name>
    <dbReference type="NCBI Taxonomy" id="215803"/>
    <lineage>
        <taxon>Bacteria</taxon>
        <taxon>Pseudomonadati</taxon>
        <taxon>Myxococcota</taxon>
        <taxon>Polyangia</taxon>
        <taxon>Nannocystales</taxon>
        <taxon>Nannocystaceae</taxon>
        <taxon>Enhygromyxa</taxon>
    </lineage>
</organism>
<accession>A0A2S9YP86</accession>
<proteinExistence type="predicted"/>